<organism evidence="2 3">
    <name type="scientific">Enterococcus aquimarinus</name>
    <dbReference type="NCBI Taxonomy" id="328396"/>
    <lineage>
        <taxon>Bacteria</taxon>
        <taxon>Bacillati</taxon>
        <taxon>Bacillota</taxon>
        <taxon>Bacilli</taxon>
        <taxon>Lactobacillales</taxon>
        <taxon>Enterococcaceae</taxon>
        <taxon>Enterococcus</taxon>
    </lineage>
</organism>
<name>A0A9E3ZSF8_9ENTE</name>
<keyword evidence="1" id="KW-0472">Membrane</keyword>
<feature type="transmembrane region" description="Helical" evidence="1">
    <location>
        <begin position="12"/>
        <end position="31"/>
    </location>
</feature>
<dbReference type="EMBL" id="JAJJVO010000010">
    <property type="protein sequence ID" value="MCC9272778.1"/>
    <property type="molecule type" value="Genomic_DNA"/>
</dbReference>
<gene>
    <name evidence="2" type="ORF">K8V42_00530</name>
</gene>
<sequence>MYKKWQKYTESHPYASIFIVAIVASLIGMTAEYLLNNAFVIGGFWTMLILVIGQLLIIKKRNKKK</sequence>
<reference evidence="2" key="1">
    <citation type="journal article" date="2021" name="PeerJ">
        <title>Extensive microbial diversity within the chicken gut microbiome revealed by metagenomics and culture.</title>
        <authorList>
            <person name="Gilroy R."/>
            <person name="Ravi A."/>
            <person name="Getino M."/>
            <person name="Pursley I."/>
            <person name="Horton D.L."/>
            <person name="Alikhan N.F."/>
            <person name="Baker D."/>
            <person name="Gharbi K."/>
            <person name="Hall N."/>
            <person name="Watson M."/>
            <person name="Adriaenssens E.M."/>
            <person name="Foster-Nyarko E."/>
            <person name="Jarju S."/>
            <person name="Secka A."/>
            <person name="Antonio M."/>
            <person name="Oren A."/>
            <person name="Chaudhuri R.R."/>
            <person name="La Ragione R."/>
            <person name="Hildebrand F."/>
            <person name="Pallen M.J."/>
        </authorList>
    </citation>
    <scope>NUCLEOTIDE SEQUENCE</scope>
    <source>
        <strain evidence="2">150</strain>
    </source>
</reference>
<evidence type="ECO:0000313" key="3">
    <source>
        <dbReference type="Proteomes" id="UP000813384"/>
    </source>
</evidence>
<dbReference type="Proteomes" id="UP000813384">
    <property type="component" value="Unassembled WGS sequence"/>
</dbReference>
<comment type="caution">
    <text evidence="2">The sequence shown here is derived from an EMBL/GenBank/DDBJ whole genome shotgun (WGS) entry which is preliminary data.</text>
</comment>
<keyword evidence="1" id="KW-0812">Transmembrane</keyword>
<proteinExistence type="predicted"/>
<dbReference type="AlphaFoldDB" id="A0A9E3ZSF8"/>
<evidence type="ECO:0000313" key="2">
    <source>
        <dbReference type="EMBL" id="MCC9272778.1"/>
    </source>
</evidence>
<keyword evidence="1" id="KW-1133">Transmembrane helix</keyword>
<evidence type="ECO:0000256" key="1">
    <source>
        <dbReference type="SAM" id="Phobius"/>
    </source>
</evidence>
<feature type="transmembrane region" description="Helical" evidence="1">
    <location>
        <begin position="37"/>
        <end position="58"/>
    </location>
</feature>
<reference evidence="2" key="2">
    <citation type="submission" date="2021-11" db="EMBL/GenBank/DDBJ databases">
        <authorList>
            <person name="Gilroy R."/>
        </authorList>
    </citation>
    <scope>NUCLEOTIDE SEQUENCE</scope>
    <source>
        <strain evidence="2">150</strain>
    </source>
</reference>
<protein>
    <submittedName>
        <fullName evidence="2">Uncharacterized protein</fullName>
    </submittedName>
</protein>
<accession>A0A9E3ZSF8</accession>